<organism evidence="1 2">
    <name type="scientific">Comamonas terrigena</name>
    <dbReference type="NCBI Taxonomy" id="32013"/>
    <lineage>
        <taxon>Bacteria</taxon>
        <taxon>Pseudomonadati</taxon>
        <taxon>Pseudomonadota</taxon>
        <taxon>Betaproteobacteria</taxon>
        <taxon>Burkholderiales</taxon>
        <taxon>Comamonadaceae</taxon>
        <taxon>Comamonas</taxon>
    </lineage>
</organism>
<gene>
    <name evidence="1" type="ORF">CRM82_15620</name>
</gene>
<reference evidence="2" key="1">
    <citation type="submission" date="2017-09" db="EMBL/GenBank/DDBJ databases">
        <title>FDA dAtabase for Regulatory Grade micrObial Sequences (FDA-ARGOS): Supporting development and validation of Infectious Disease Dx tests.</title>
        <authorList>
            <person name="Minogue T."/>
            <person name="Wolcott M."/>
            <person name="Wasieloski L."/>
            <person name="Aguilar W."/>
            <person name="Moore D."/>
            <person name="Tallon L."/>
            <person name="Sadzewicz L."/>
            <person name="Ott S."/>
            <person name="Zhao X."/>
            <person name="Nagaraj S."/>
            <person name="Vavikolanu K."/>
            <person name="Aluvathingal J."/>
            <person name="Nadendla S."/>
            <person name="Sichtig H."/>
        </authorList>
    </citation>
    <scope>NUCLEOTIDE SEQUENCE [LARGE SCALE GENOMIC DNA]</scope>
    <source>
        <strain evidence="2">FDAARGOS_394</strain>
    </source>
</reference>
<comment type="caution">
    <text evidence="1">The sequence shown here is derived from an EMBL/GenBank/DDBJ whole genome shotgun (WGS) entry which is preliminary data.</text>
</comment>
<protein>
    <submittedName>
        <fullName evidence="1">Uncharacterized protein</fullName>
    </submittedName>
</protein>
<dbReference type="EMBL" id="PDEA01000001">
    <property type="protein sequence ID" value="PEH89841.1"/>
    <property type="molecule type" value="Genomic_DNA"/>
</dbReference>
<evidence type="ECO:0000313" key="2">
    <source>
        <dbReference type="Proteomes" id="UP000220246"/>
    </source>
</evidence>
<dbReference type="Proteomes" id="UP000220246">
    <property type="component" value="Unassembled WGS sequence"/>
</dbReference>
<dbReference type="STRING" id="1219032.GCA_001515545_00488"/>
<proteinExistence type="predicted"/>
<dbReference type="GeneID" id="80802051"/>
<name>A0A2A7UXD2_COMTR</name>
<dbReference type="RefSeq" id="WP_066533105.1">
    <property type="nucleotide sequence ID" value="NZ_PDEA01000001.1"/>
</dbReference>
<sequence>MLLAPGYGTVIPRTVRTLAQRMAAVVALAPVQTPLPMARVRAGTRVTASPDAVTSTLSHSAPRLAQADTWRLGTAVLPAAAGGLRP</sequence>
<evidence type="ECO:0000313" key="1">
    <source>
        <dbReference type="EMBL" id="PEH89841.1"/>
    </source>
</evidence>
<keyword evidence="2" id="KW-1185">Reference proteome</keyword>
<dbReference type="AlphaFoldDB" id="A0A2A7UXD2"/>
<accession>A0A2A7UXD2</accession>